<dbReference type="EMBL" id="WTZA01000002">
    <property type="protein sequence ID" value="MXO75805.1"/>
    <property type="molecule type" value="Genomic_DNA"/>
</dbReference>
<evidence type="ECO:0000256" key="3">
    <source>
        <dbReference type="PROSITE-ProRule" id="PRU00284"/>
    </source>
</evidence>
<dbReference type="PROSITE" id="PS50885">
    <property type="entry name" value="HAMP"/>
    <property type="match status" value="1"/>
</dbReference>
<evidence type="ECO:0000313" key="8">
    <source>
        <dbReference type="Proteomes" id="UP000439522"/>
    </source>
</evidence>
<feature type="transmembrane region" description="Helical" evidence="4">
    <location>
        <begin position="48"/>
        <end position="70"/>
    </location>
</feature>
<dbReference type="InterPro" id="IPR003660">
    <property type="entry name" value="HAMP_dom"/>
</dbReference>
<dbReference type="SMART" id="SM00283">
    <property type="entry name" value="MA"/>
    <property type="match status" value="1"/>
</dbReference>
<accession>A0A6I4TIC9</accession>
<gene>
    <name evidence="7" type="ORF">GRI40_11320</name>
</gene>
<evidence type="ECO:0000256" key="1">
    <source>
        <dbReference type="ARBA" id="ARBA00023224"/>
    </source>
</evidence>
<dbReference type="Gene3D" id="1.10.287.950">
    <property type="entry name" value="Methyl-accepting chemotaxis protein"/>
    <property type="match status" value="1"/>
</dbReference>
<name>A0A6I4TIC9_9SPHN</name>
<keyword evidence="4" id="KW-0472">Membrane</keyword>
<dbReference type="GO" id="GO:0016020">
    <property type="term" value="C:membrane"/>
    <property type="evidence" value="ECO:0007669"/>
    <property type="project" value="InterPro"/>
</dbReference>
<organism evidence="7 8">
    <name type="scientific">Tsuneonella aeria</name>
    <dbReference type="NCBI Taxonomy" id="1837929"/>
    <lineage>
        <taxon>Bacteria</taxon>
        <taxon>Pseudomonadati</taxon>
        <taxon>Pseudomonadota</taxon>
        <taxon>Alphaproteobacteria</taxon>
        <taxon>Sphingomonadales</taxon>
        <taxon>Erythrobacteraceae</taxon>
        <taxon>Tsuneonella</taxon>
    </lineage>
</organism>
<dbReference type="Proteomes" id="UP000439522">
    <property type="component" value="Unassembled WGS sequence"/>
</dbReference>
<keyword evidence="4" id="KW-1133">Transmembrane helix</keyword>
<dbReference type="Gene3D" id="1.10.8.500">
    <property type="entry name" value="HAMP domain in histidine kinase"/>
    <property type="match status" value="1"/>
</dbReference>
<dbReference type="SMART" id="SM00304">
    <property type="entry name" value="HAMP"/>
    <property type="match status" value="1"/>
</dbReference>
<dbReference type="AlphaFoldDB" id="A0A6I4TIC9"/>
<comment type="caution">
    <text evidence="7">The sequence shown here is derived from an EMBL/GenBank/DDBJ whole genome shotgun (WGS) entry which is preliminary data.</text>
</comment>
<dbReference type="PANTHER" id="PTHR32089:SF112">
    <property type="entry name" value="LYSOZYME-LIKE PROTEIN-RELATED"/>
    <property type="match status" value="1"/>
</dbReference>
<dbReference type="CDD" id="cd06225">
    <property type="entry name" value="HAMP"/>
    <property type="match status" value="1"/>
</dbReference>
<evidence type="ECO:0000313" key="7">
    <source>
        <dbReference type="EMBL" id="MXO75805.1"/>
    </source>
</evidence>
<dbReference type="SUPFAM" id="SSF58104">
    <property type="entry name" value="Methyl-accepting chemotaxis protein (MCP) signaling domain"/>
    <property type="match status" value="1"/>
</dbReference>
<evidence type="ECO:0000256" key="4">
    <source>
        <dbReference type="SAM" id="Phobius"/>
    </source>
</evidence>
<dbReference type="Pfam" id="PF00672">
    <property type="entry name" value="HAMP"/>
    <property type="match status" value="1"/>
</dbReference>
<dbReference type="OrthoDB" id="8482111at2"/>
<keyword evidence="4" id="KW-0812">Transmembrane</keyword>
<dbReference type="InterPro" id="IPR004090">
    <property type="entry name" value="Chemotax_Me-accpt_rcpt"/>
</dbReference>
<evidence type="ECO:0000259" key="6">
    <source>
        <dbReference type="PROSITE" id="PS50885"/>
    </source>
</evidence>
<keyword evidence="8" id="KW-1185">Reference proteome</keyword>
<dbReference type="Pfam" id="PF00015">
    <property type="entry name" value="MCPsignal"/>
    <property type="match status" value="1"/>
</dbReference>
<dbReference type="PRINTS" id="PR00260">
    <property type="entry name" value="CHEMTRNSDUCR"/>
</dbReference>
<protein>
    <submittedName>
        <fullName evidence="7">HAMP domain-containing protein</fullName>
    </submittedName>
</protein>
<dbReference type="GO" id="GO:0007165">
    <property type="term" value="P:signal transduction"/>
    <property type="evidence" value="ECO:0007669"/>
    <property type="project" value="UniProtKB-KW"/>
</dbReference>
<feature type="domain" description="Methyl-accepting transducer" evidence="5">
    <location>
        <begin position="186"/>
        <end position="422"/>
    </location>
</feature>
<sequence length="449" mass="46141">MNAISPIAPGTLESEIADVALADGVVVAGKNRWVAARWFNALPLRRKLLVVVGGLLAGITVMAGLATAGISGALPGAAASGAIVIFWLAGIVVGGVALRRMVIDTAAPLAKLSEDMRRLGNGDRSFTVENTHRQDEIGDMARSFEVFLKSGLKLDEMFEARKKARAEQQRMLLKLSGDFEREIGNVVTAVATAADQLESAATGMASAADQSARQVDLVSHAMNDATSGVSAAAAASDEFAMSIGEISRQAAQSAGLAREATVAAETADCTVKALAHSADQIGEIVELIGSIARRTNLLALNASIEAARSGEAGRGFAVVASEVKELAAQTSKATEEVALQIRSMQDSTGASVSALQSIADQIQQLEATAVSIASAVDQQSVAGQELARNIDTAARGSGEVNATVAQVRDTALATGATSAQVLSSASELKGQAAGLRAKVDGFLRHVRAA</sequence>
<feature type="domain" description="HAMP" evidence="6">
    <location>
        <begin position="103"/>
        <end position="156"/>
    </location>
</feature>
<reference evidence="7 8" key="1">
    <citation type="submission" date="2019-12" db="EMBL/GenBank/DDBJ databases">
        <title>Genomic-based taxomic classification of the family Erythrobacteraceae.</title>
        <authorList>
            <person name="Xu L."/>
        </authorList>
    </citation>
    <scope>NUCLEOTIDE SEQUENCE [LARGE SCALE GENOMIC DNA]</scope>
    <source>
        <strain evidence="7 8">100921-2</strain>
    </source>
</reference>
<keyword evidence="1 3" id="KW-0807">Transducer</keyword>
<feature type="transmembrane region" description="Helical" evidence="4">
    <location>
        <begin position="76"/>
        <end position="98"/>
    </location>
</feature>
<dbReference type="RefSeq" id="WP_160611690.1">
    <property type="nucleotide sequence ID" value="NZ_WTZA01000002.1"/>
</dbReference>
<comment type="similarity">
    <text evidence="2">Belongs to the methyl-accepting chemotaxis (MCP) protein family.</text>
</comment>
<evidence type="ECO:0000256" key="2">
    <source>
        <dbReference type="ARBA" id="ARBA00029447"/>
    </source>
</evidence>
<dbReference type="GO" id="GO:0006935">
    <property type="term" value="P:chemotaxis"/>
    <property type="evidence" value="ECO:0007669"/>
    <property type="project" value="InterPro"/>
</dbReference>
<dbReference type="InterPro" id="IPR004089">
    <property type="entry name" value="MCPsignal_dom"/>
</dbReference>
<dbReference type="PANTHER" id="PTHR32089">
    <property type="entry name" value="METHYL-ACCEPTING CHEMOTAXIS PROTEIN MCPB"/>
    <property type="match status" value="1"/>
</dbReference>
<dbReference type="GO" id="GO:0004888">
    <property type="term" value="F:transmembrane signaling receptor activity"/>
    <property type="evidence" value="ECO:0007669"/>
    <property type="project" value="InterPro"/>
</dbReference>
<proteinExistence type="inferred from homology"/>
<evidence type="ECO:0000259" key="5">
    <source>
        <dbReference type="PROSITE" id="PS50111"/>
    </source>
</evidence>
<dbReference type="PROSITE" id="PS50111">
    <property type="entry name" value="CHEMOTAXIS_TRANSDUC_2"/>
    <property type="match status" value="1"/>
</dbReference>